<feature type="region of interest" description="Disordered" evidence="1">
    <location>
        <begin position="44"/>
        <end position="64"/>
    </location>
</feature>
<comment type="caution">
    <text evidence="2">The sequence shown here is derived from an EMBL/GenBank/DDBJ whole genome shotgun (WGS) entry which is preliminary data.</text>
</comment>
<dbReference type="Proteomes" id="UP000250321">
    <property type="component" value="Unassembled WGS sequence"/>
</dbReference>
<name>A0A314UCZ9_PRUYE</name>
<gene>
    <name evidence="2" type="ORF">Pyn_23656</name>
</gene>
<evidence type="ECO:0000313" key="2">
    <source>
        <dbReference type="EMBL" id="PQM35337.1"/>
    </source>
</evidence>
<dbReference type="AlphaFoldDB" id="A0A314UCZ9"/>
<sequence length="64" mass="6872">MADPTVVEVMALPLSFLHALSLSMAGATAPVLGWPRFLAEADAGRRGEDTFSRKDVSDCLARRP</sequence>
<accession>A0A314UCZ9</accession>
<dbReference type="EMBL" id="PJQY01003689">
    <property type="protein sequence ID" value="PQM35337.1"/>
    <property type="molecule type" value="Genomic_DNA"/>
</dbReference>
<proteinExistence type="predicted"/>
<keyword evidence="3" id="KW-1185">Reference proteome</keyword>
<organism evidence="2 3">
    <name type="scientific">Prunus yedoensis var. nudiflora</name>
    <dbReference type="NCBI Taxonomy" id="2094558"/>
    <lineage>
        <taxon>Eukaryota</taxon>
        <taxon>Viridiplantae</taxon>
        <taxon>Streptophyta</taxon>
        <taxon>Embryophyta</taxon>
        <taxon>Tracheophyta</taxon>
        <taxon>Spermatophyta</taxon>
        <taxon>Magnoliopsida</taxon>
        <taxon>eudicotyledons</taxon>
        <taxon>Gunneridae</taxon>
        <taxon>Pentapetalae</taxon>
        <taxon>rosids</taxon>
        <taxon>fabids</taxon>
        <taxon>Rosales</taxon>
        <taxon>Rosaceae</taxon>
        <taxon>Amygdaloideae</taxon>
        <taxon>Amygdaleae</taxon>
        <taxon>Prunus</taxon>
    </lineage>
</organism>
<protein>
    <submittedName>
        <fullName evidence="2">Uncharacterized protein</fullName>
    </submittedName>
</protein>
<evidence type="ECO:0000256" key="1">
    <source>
        <dbReference type="SAM" id="MobiDB-lite"/>
    </source>
</evidence>
<evidence type="ECO:0000313" key="3">
    <source>
        <dbReference type="Proteomes" id="UP000250321"/>
    </source>
</evidence>
<reference evidence="2 3" key="1">
    <citation type="submission" date="2018-02" db="EMBL/GenBank/DDBJ databases">
        <title>Draft genome of wild Prunus yedoensis var. nudiflora.</title>
        <authorList>
            <person name="Baek S."/>
            <person name="Kim J.-H."/>
            <person name="Choi K."/>
            <person name="Kim G.-B."/>
            <person name="Cho A."/>
            <person name="Jang H."/>
            <person name="Shin C.-H."/>
            <person name="Yu H.-J."/>
            <person name="Mun J.-H."/>
        </authorList>
    </citation>
    <scope>NUCLEOTIDE SEQUENCE [LARGE SCALE GENOMIC DNA]</scope>
    <source>
        <strain evidence="3">cv. Jeju island</strain>
        <tissue evidence="2">Leaf</tissue>
    </source>
</reference>